<dbReference type="Pfam" id="PF00535">
    <property type="entry name" value="Glycos_transf_2"/>
    <property type="match status" value="1"/>
</dbReference>
<evidence type="ECO:0000256" key="7">
    <source>
        <dbReference type="ARBA" id="ARBA00023136"/>
    </source>
</evidence>
<evidence type="ECO:0000256" key="6">
    <source>
        <dbReference type="ARBA" id="ARBA00022989"/>
    </source>
</evidence>
<evidence type="ECO:0000256" key="5">
    <source>
        <dbReference type="ARBA" id="ARBA00022985"/>
    </source>
</evidence>
<keyword evidence="4" id="KW-0812">Transmembrane</keyword>
<feature type="domain" description="Glycosyltransferase 2-like" evidence="8">
    <location>
        <begin position="9"/>
        <end position="170"/>
    </location>
</feature>
<evidence type="ECO:0000256" key="3">
    <source>
        <dbReference type="ARBA" id="ARBA00022679"/>
    </source>
</evidence>
<dbReference type="Proteomes" id="UP000034826">
    <property type="component" value="Unassembled WGS sequence"/>
</dbReference>
<evidence type="ECO:0000256" key="1">
    <source>
        <dbReference type="ARBA" id="ARBA00022475"/>
    </source>
</evidence>
<dbReference type="PANTHER" id="PTHR48090">
    <property type="entry name" value="UNDECAPRENYL-PHOSPHATE 4-DEOXY-4-FORMAMIDO-L-ARABINOSE TRANSFERASE-RELATED"/>
    <property type="match status" value="1"/>
</dbReference>
<dbReference type="EMBL" id="LCIY01000049">
    <property type="protein sequence ID" value="KKT64979.1"/>
    <property type="molecule type" value="Genomic_DNA"/>
</dbReference>
<protein>
    <submittedName>
        <fullName evidence="9">Glycosyltransferase</fullName>
    </submittedName>
</protein>
<comment type="caution">
    <text evidence="9">The sequence shown here is derived from an EMBL/GenBank/DDBJ whole genome shotgun (WGS) entry which is preliminary data.</text>
</comment>
<name>A0A0G1LZ22_9BACT</name>
<gene>
    <name evidence="9" type="ORF">UW60_C0049G0002</name>
</gene>
<evidence type="ECO:0000313" key="9">
    <source>
        <dbReference type="EMBL" id="KKT64979.1"/>
    </source>
</evidence>
<evidence type="ECO:0000259" key="8">
    <source>
        <dbReference type="Pfam" id="PF00535"/>
    </source>
</evidence>
<keyword evidence="7" id="KW-0472">Membrane</keyword>
<evidence type="ECO:0000256" key="4">
    <source>
        <dbReference type="ARBA" id="ARBA00022692"/>
    </source>
</evidence>
<proteinExistence type="predicted"/>
<organism evidence="9 10">
    <name type="scientific">Candidatus Woesebacteria bacterium GW2011_GWA2_44_33</name>
    <dbReference type="NCBI Taxonomy" id="1618564"/>
    <lineage>
        <taxon>Bacteria</taxon>
        <taxon>Candidatus Woeseibacteriota</taxon>
    </lineage>
</organism>
<dbReference type="InterPro" id="IPR001173">
    <property type="entry name" value="Glyco_trans_2-like"/>
</dbReference>
<keyword evidence="3 9" id="KW-0808">Transferase</keyword>
<dbReference type="Gene3D" id="3.90.550.10">
    <property type="entry name" value="Spore Coat Polysaccharide Biosynthesis Protein SpsA, Chain A"/>
    <property type="match status" value="1"/>
</dbReference>
<keyword evidence="2" id="KW-0328">Glycosyltransferase</keyword>
<evidence type="ECO:0000256" key="2">
    <source>
        <dbReference type="ARBA" id="ARBA00022676"/>
    </source>
</evidence>
<keyword evidence="6" id="KW-1133">Transmembrane helix</keyword>
<keyword evidence="1" id="KW-1003">Cell membrane</keyword>
<dbReference type="GO" id="GO:0005886">
    <property type="term" value="C:plasma membrane"/>
    <property type="evidence" value="ECO:0007669"/>
    <property type="project" value="TreeGrafter"/>
</dbReference>
<keyword evidence="5" id="KW-0448">Lipopolysaccharide biosynthesis</keyword>
<dbReference type="InterPro" id="IPR029044">
    <property type="entry name" value="Nucleotide-diphossugar_trans"/>
</dbReference>
<dbReference type="GO" id="GO:0099621">
    <property type="term" value="F:undecaprenyl-phosphate 4-deoxy-4-formamido-L-arabinose transferase activity"/>
    <property type="evidence" value="ECO:0007669"/>
    <property type="project" value="TreeGrafter"/>
</dbReference>
<dbReference type="SUPFAM" id="SSF53448">
    <property type="entry name" value="Nucleotide-diphospho-sugar transferases"/>
    <property type="match status" value="1"/>
</dbReference>
<evidence type="ECO:0000313" key="10">
    <source>
        <dbReference type="Proteomes" id="UP000034826"/>
    </source>
</evidence>
<dbReference type="AlphaFoldDB" id="A0A0G1LZ22"/>
<sequence length="236" mass="26971">MARIIEELSVFFPTYNEEGTIRTTVENARKVLLRIAEKWEITIVNDGSSDRTGEIAGRLSEKDKRIRVIDHAPNRGYGAALKSGFYNSQYSWIAFTDSDGQFDFSEVTNFIEKQRETGADLVIGYYKKRRVSFFKILTSRLWELTVFALFGLKARDIDCGFKLISKKVIDTIPKLESERGAFISSELLIKARRGGFKIVEIPVTHYPRPRGVGTGRKLNVIIKSFLDLFKLWGKLC</sequence>
<reference evidence="9 10" key="1">
    <citation type="journal article" date="2015" name="Nature">
        <title>rRNA introns, odd ribosomes, and small enigmatic genomes across a large radiation of phyla.</title>
        <authorList>
            <person name="Brown C.T."/>
            <person name="Hug L.A."/>
            <person name="Thomas B.C."/>
            <person name="Sharon I."/>
            <person name="Castelle C.J."/>
            <person name="Singh A."/>
            <person name="Wilkins M.J."/>
            <person name="Williams K.H."/>
            <person name="Banfield J.F."/>
        </authorList>
    </citation>
    <scope>NUCLEOTIDE SEQUENCE [LARGE SCALE GENOMIC DNA]</scope>
</reference>
<accession>A0A0G1LZ22</accession>
<dbReference type="PANTHER" id="PTHR48090:SF3">
    <property type="entry name" value="UNDECAPRENYL-PHOSPHATE 4-DEOXY-4-FORMAMIDO-L-ARABINOSE TRANSFERASE"/>
    <property type="match status" value="1"/>
</dbReference>
<dbReference type="GO" id="GO:0009103">
    <property type="term" value="P:lipopolysaccharide biosynthetic process"/>
    <property type="evidence" value="ECO:0007669"/>
    <property type="project" value="UniProtKB-KW"/>
</dbReference>
<dbReference type="InterPro" id="IPR050256">
    <property type="entry name" value="Glycosyltransferase_2"/>
</dbReference>
<dbReference type="CDD" id="cd04179">
    <property type="entry name" value="DPM_DPG-synthase_like"/>
    <property type="match status" value="1"/>
</dbReference>